<feature type="domain" description="Pyruvate flavodoxin/ferredoxin oxidoreductase pyrimidine binding" evidence="3">
    <location>
        <begin position="220"/>
        <end position="459"/>
    </location>
</feature>
<dbReference type="SUPFAM" id="SSF53323">
    <property type="entry name" value="Pyruvate-ferredoxin oxidoreductase, PFOR, domain III"/>
    <property type="match status" value="1"/>
</dbReference>
<organism evidence="5 6">
    <name type="scientific">Candidatus Kerfeldbacteria bacterium CG08_land_8_20_14_0_20_40_16</name>
    <dbReference type="NCBI Taxonomy" id="2014244"/>
    <lineage>
        <taxon>Bacteria</taxon>
        <taxon>Candidatus Kerfeldiibacteriota</taxon>
    </lineage>
</organism>
<feature type="domain" description="Pyruvate/ketoisovalerate oxidoreductase catalytic" evidence="2">
    <location>
        <begin position="19"/>
        <end position="184"/>
    </location>
</feature>
<dbReference type="GO" id="GO:0006979">
    <property type="term" value="P:response to oxidative stress"/>
    <property type="evidence" value="ECO:0007669"/>
    <property type="project" value="TreeGrafter"/>
</dbReference>
<dbReference type="Gene3D" id="3.40.50.970">
    <property type="match status" value="1"/>
</dbReference>
<dbReference type="PANTHER" id="PTHR32154">
    <property type="entry name" value="PYRUVATE-FLAVODOXIN OXIDOREDUCTASE-RELATED"/>
    <property type="match status" value="1"/>
</dbReference>
<dbReference type="Pfam" id="PF01558">
    <property type="entry name" value="POR"/>
    <property type="match status" value="1"/>
</dbReference>
<dbReference type="GO" id="GO:0016903">
    <property type="term" value="F:oxidoreductase activity, acting on the aldehyde or oxo group of donors"/>
    <property type="evidence" value="ECO:0007669"/>
    <property type="project" value="InterPro"/>
</dbReference>
<evidence type="ECO:0000259" key="4">
    <source>
        <dbReference type="Pfam" id="PF17147"/>
    </source>
</evidence>
<reference evidence="5 6" key="1">
    <citation type="submission" date="2017-09" db="EMBL/GenBank/DDBJ databases">
        <title>Depth-based differentiation of microbial function through sediment-hosted aquifers and enrichment of novel symbionts in the deep terrestrial subsurface.</title>
        <authorList>
            <person name="Probst A.J."/>
            <person name="Ladd B."/>
            <person name="Jarett J.K."/>
            <person name="Geller-Mcgrath D.E."/>
            <person name="Sieber C.M."/>
            <person name="Emerson J.B."/>
            <person name="Anantharaman K."/>
            <person name="Thomas B.C."/>
            <person name="Malmstrom R."/>
            <person name="Stieglmeier M."/>
            <person name="Klingl A."/>
            <person name="Woyke T."/>
            <person name="Ryan C.M."/>
            <person name="Banfield J.F."/>
        </authorList>
    </citation>
    <scope>NUCLEOTIDE SEQUENCE [LARGE SCALE GENOMIC DNA]</scope>
    <source>
        <strain evidence="5">CG08_land_8_20_14_0_20_40_16</strain>
    </source>
</reference>
<dbReference type="InterPro" id="IPR019752">
    <property type="entry name" value="Pyrv/ketoisovalerate_OxRed_cat"/>
</dbReference>
<dbReference type="FunFam" id="3.40.50.920:FF:000009">
    <property type="entry name" value="2-oxoglutarate ferredoxin oxidoreductase subunit alpha"/>
    <property type="match status" value="1"/>
</dbReference>
<dbReference type="InterPro" id="IPR029061">
    <property type="entry name" value="THDP-binding"/>
</dbReference>
<dbReference type="InterPro" id="IPR022367">
    <property type="entry name" value="2-oxoacid/accept_OxRdtase_asu"/>
</dbReference>
<dbReference type="CDD" id="cd07034">
    <property type="entry name" value="TPP_PYR_PFOR_IOR-alpha_like"/>
    <property type="match status" value="1"/>
</dbReference>
<dbReference type="InterPro" id="IPR033412">
    <property type="entry name" value="PFOR_II"/>
</dbReference>
<dbReference type="InterPro" id="IPR002880">
    <property type="entry name" value="Pyrv_Fd/Flavodoxin_OxRdtase_N"/>
</dbReference>
<name>A0A2H0YX41_9BACT</name>
<evidence type="ECO:0000259" key="3">
    <source>
        <dbReference type="Pfam" id="PF01855"/>
    </source>
</evidence>
<gene>
    <name evidence="5" type="ORF">COT24_00380</name>
</gene>
<evidence type="ECO:0000313" key="6">
    <source>
        <dbReference type="Proteomes" id="UP000231542"/>
    </source>
</evidence>
<dbReference type="Gene3D" id="3.40.50.920">
    <property type="match status" value="1"/>
</dbReference>
<proteinExistence type="predicted"/>
<evidence type="ECO:0000259" key="2">
    <source>
        <dbReference type="Pfam" id="PF01558"/>
    </source>
</evidence>
<accession>A0A2H0YX41</accession>
<dbReference type="InterPro" id="IPR009014">
    <property type="entry name" value="Transketo_C/PFOR_II"/>
</dbReference>
<feature type="domain" description="Pyruvate:ferredoxin oxidoreductase core" evidence="4">
    <location>
        <begin position="483"/>
        <end position="555"/>
    </location>
</feature>
<sequence>MKQNSISINNLNWKIAGEAGYGIKASGLMFAKACARGGLQIFDYSEYPSLIRGGHNTYQVNVSEEEVFSPQSEVNLLVALNQDTIDFHKDELSNQAGVIYEQEDKKIEITSLKKNNCQLFPVPLSRLAKENGGKEIMRNSVALGASFALLNYDFKYLQSVIQDSFQKKGKEVIDLNVKIAEAGFNYVSQNFDVAKYPYQLKHLKSSPRMVLTGNEAIALGAIQAGCKFISAYPMTPATPILHYLASQQKNHNLIVKQTEDEISAITMAIGANYAGVRAMTCTSGGGFSLMVEGLGLAGMTETPLVIAEVQRPGPATGLPTWTEQADLRFLIHAAQGEFPRIIIAPGDVEESFYATQSAFNLAEKYQLPVFILSDKFLAESNKSQEFFDPKIIKIERGALLTNTQLQKMRKYRRYAFAKSGISPRSIPGQKGGIFNANSDEHDQFGYSSEDAENRARMMEKRLGKLDQVALEIPDPILYGPAKADLTLIAWGSTKGPIIEAMKLFEKNRIRVNFLHVMYVYPFPAEKVKEVIRKAKKMVLIENNATAQLGSLIREFTGIEIDRKLLKFSGRPFYPSEIYQYLTDNFKK</sequence>
<evidence type="ECO:0000256" key="1">
    <source>
        <dbReference type="ARBA" id="ARBA00023002"/>
    </source>
</evidence>
<dbReference type="SUPFAM" id="SSF52922">
    <property type="entry name" value="TK C-terminal domain-like"/>
    <property type="match status" value="1"/>
</dbReference>
<protein>
    <submittedName>
        <fullName evidence="5">2-oxoacid:acceptor oxidoreductase subunit alpha</fullName>
    </submittedName>
</protein>
<dbReference type="NCBIfam" id="TIGR03710">
    <property type="entry name" value="OAFO_sf"/>
    <property type="match status" value="1"/>
</dbReference>
<dbReference type="InterPro" id="IPR050722">
    <property type="entry name" value="Pyruvate:ferred/Flavod_OxRd"/>
</dbReference>
<dbReference type="SUPFAM" id="SSF52518">
    <property type="entry name" value="Thiamin diphosphate-binding fold (THDP-binding)"/>
    <property type="match status" value="1"/>
</dbReference>
<dbReference type="EMBL" id="PEXU01000004">
    <property type="protein sequence ID" value="PIS43055.1"/>
    <property type="molecule type" value="Genomic_DNA"/>
</dbReference>
<dbReference type="FunFam" id="3.40.50.970:FF:000022">
    <property type="entry name" value="2-oxoglutarate ferredoxin oxidoreductase alpha subunit"/>
    <property type="match status" value="1"/>
</dbReference>
<keyword evidence="1" id="KW-0560">Oxidoreductase</keyword>
<dbReference type="Proteomes" id="UP000231542">
    <property type="component" value="Unassembled WGS sequence"/>
</dbReference>
<dbReference type="Pfam" id="PF01855">
    <property type="entry name" value="POR_N"/>
    <property type="match status" value="1"/>
</dbReference>
<dbReference type="Gene3D" id="3.40.920.10">
    <property type="entry name" value="Pyruvate-ferredoxin oxidoreductase, PFOR, domain III"/>
    <property type="match status" value="1"/>
</dbReference>
<dbReference type="InterPro" id="IPR002869">
    <property type="entry name" value="Pyrv_flavodox_OxRed_cen"/>
</dbReference>
<dbReference type="PANTHER" id="PTHR32154:SF20">
    <property type="entry name" value="2-OXOGLUTARATE OXIDOREDUCTASE SUBUNIT KORA"/>
    <property type="match status" value="1"/>
</dbReference>
<comment type="caution">
    <text evidence="5">The sequence shown here is derived from an EMBL/GenBank/DDBJ whole genome shotgun (WGS) entry which is preliminary data.</text>
</comment>
<dbReference type="AlphaFoldDB" id="A0A2H0YX41"/>
<dbReference type="Pfam" id="PF17147">
    <property type="entry name" value="PFOR_II"/>
    <property type="match status" value="1"/>
</dbReference>
<evidence type="ECO:0000313" key="5">
    <source>
        <dbReference type="EMBL" id="PIS43055.1"/>
    </source>
</evidence>